<dbReference type="InterPro" id="IPR036859">
    <property type="entry name" value="CAP-Gly_dom_sf"/>
</dbReference>
<dbReference type="Gene3D" id="2.30.30.190">
    <property type="entry name" value="CAP Gly-rich-like domain"/>
    <property type="match status" value="2"/>
</dbReference>
<feature type="binding site" evidence="1">
    <location>
        <position position="749"/>
    </location>
    <ligand>
        <name>Mg(2+)</name>
        <dbReference type="ChEBI" id="CHEBI:18420"/>
        <label>1</label>
    </ligand>
</feature>
<evidence type="ECO:0000256" key="1">
    <source>
        <dbReference type="PIRSR" id="PIRSR605502-1"/>
    </source>
</evidence>
<dbReference type="OrthoDB" id="2021138at2759"/>
<reference evidence="4 5" key="1">
    <citation type="submission" date="2010-05" db="EMBL/GenBank/DDBJ databases">
        <title>The Genome Sequence of Thecamonas trahens ATCC 50062.</title>
        <authorList>
            <consortium name="The Broad Institute Genome Sequencing Platform"/>
            <person name="Russ C."/>
            <person name="Cuomo C."/>
            <person name="Shea T."/>
            <person name="Young S.K."/>
            <person name="Zeng Q."/>
            <person name="Koehrsen M."/>
            <person name="Haas B."/>
            <person name="Borodovsky M."/>
            <person name="Guigo R."/>
            <person name="Alvarado L."/>
            <person name="Berlin A."/>
            <person name="Bochicchio J."/>
            <person name="Borenstein D."/>
            <person name="Chapman S."/>
            <person name="Chen Z."/>
            <person name="Freedman E."/>
            <person name="Gellesch M."/>
            <person name="Goldberg J."/>
            <person name="Griggs A."/>
            <person name="Gujja S."/>
            <person name="Heilman E."/>
            <person name="Heiman D."/>
            <person name="Hepburn T."/>
            <person name="Howarth C."/>
            <person name="Jen D."/>
            <person name="Larson L."/>
            <person name="Mehta T."/>
            <person name="Park D."/>
            <person name="Pearson M."/>
            <person name="Roberts A."/>
            <person name="Saif S."/>
            <person name="Shenoy N."/>
            <person name="Sisk P."/>
            <person name="Stolte C."/>
            <person name="Sykes S."/>
            <person name="Thomson T."/>
            <person name="Walk T."/>
            <person name="White J."/>
            <person name="Yandava C."/>
            <person name="Burger G."/>
            <person name="Gray M.W."/>
            <person name="Holland P.W.H."/>
            <person name="King N."/>
            <person name="Lang F.B.F."/>
            <person name="Roger A.J."/>
            <person name="Ruiz-Trillo I."/>
            <person name="Lander E."/>
            <person name="Nusbaum C."/>
        </authorList>
    </citation>
    <scope>NUCLEOTIDE SEQUENCE [LARGE SCALE GENOMIC DNA]</scope>
    <source>
        <strain evidence="4 5">ATCC 50062</strain>
    </source>
</reference>
<feature type="region of interest" description="Disordered" evidence="2">
    <location>
        <begin position="318"/>
        <end position="392"/>
    </location>
</feature>
<dbReference type="eggNOG" id="KOG4568">
    <property type="taxonomic scope" value="Eukaryota"/>
</dbReference>
<dbReference type="Pfam" id="PF03747">
    <property type="entry name" value="ADP_ribosyl_GH"/>
    <property type="match status" value="1"/>
</dbReference>
<dbReference type="SMART" id="SM01052">
    <property type="entry name" value="CAP_GLY"/>
    <property type="match status" value="2"/>
</dbReference>
<evidence type="ECO:0000313" key="5">
    <source>
        <dbReference type="Proteomes" id="UP000054408"/>
    </source>
</evidence>
<evidence type="ECO:0000256" key="2">
    <source>
        <dbReference type="SAM" id="MobiDB-lite"/>
    </source>
</evidence>
<keyword evidence="1" id="KW-0479">Metal-binding</keyword>
<feature type="region of interest" description="Disordered" evidence="2">
    <location>
        <begin position="174"/>
        <end position="193"/>
    </location>
</feature>
<evidence type="ECO:0000259" key="3">
    <source>
        <dbReference type="PROSITE" id="PS50245"/>
    </source>
</evidence>
<keyword evidence="4" id="KW-0378">Hydrolase</keyword>
<dbReference type="InterPro" id="IPR005502">
    <property type="entry name" value="Ribosyl_crysJ1"/>
</dbReference>
<organism evidence="4 5">
    <name type="scientific">Thecamonas trahens ATCC 50062</name>
    <dbReference type="NCBI Taxonomy" id="461836"/>
    <lineage>
        <taxon>Eukaryota</taxon>
        <taxon>Apusozoa</taxon>
        <taxon>Apusomonadida</taxon>
        <taxon>Apusomonadidae</taxon>
        <taxon>Thecamonas</taxon>
    </lineage>
</organism>
<dbReference type="STRING" id="461836.A0A0L0DEF5"/>
<dbReference type="GO" id="GO:0016787">
    <property type="term" value="F:hydrolase activity"/>
    <property type="evidence" value="ECO:0007669"/>
    <property type="project" value="UniProtKB-KW"/>
</dbReference>
<dbReference type="SUPFAM" id="SSF74924">
    <property type="entry name" value="Cap-Gly domain"/>
    <property type="match status" value="2"/>
</dbReference>
<name>A0A0L0DEF5_THETB</name>
<feature type="domain" description="CAP-Gly" evidence="3">
    <location>
        <begin position="49"/>
        <end position="91"/>
    </location>
</feature>
<feature type="binding site" evidence="1">
    <location>
        <position position="751"/>
    </location>
    <ligand>
        <name>Mg(2+)</name>
        <dbReference type="ChEBI" id="CHEBI:18420"/>
        <label>1</label>
    </ligand>
</feature>
<dbReference type="AlphaFoldDB" id="A0A0L0DEF5"/>
<dbReference type="Pfam" id="PF01302">
    <property type="entry name" value="CAP_GLY"/>
    <property type="match status" value="2"/>
</dbReference>
<accession>A0A0L0DEF5</accession>
<gene>
    <name evidence="4" type="ORF">AMSG_00736</name>
</gene>
<dbReference type="Proteomes" id="UP000054408">
    <property type="component" value="Unassembled WGS sequence"/>
</dbReference>
<dbReference type="PANTHER" id="PTHR18916">
    <property type="entry name" value="DYNACTIN 1-RELATED MICROTUBULE-BINDING"/>
    <property type="match status" value="1"/>
</dbReference>
<feature type="binding site" evidence="1">
    <location>
        <position position="529"/>
    </location>
    <ligand>
        <name>Mg(2+)</name>
        <dbReference type="ChEBI" id="CHEBI:18420"/>
        <label>1</label>
    </ligand>
</feature>
<keyword evidence="1" id="KW-0460">Magnesium</keyword>
<dbReference type="EMBL" id="GL349435">
    <property type="protein sequence ID" value="KNC50575.1"/>
    <property type="molecule type" value="Genomic_DNA"/>
</dbReference>
<evidence type="ECO:0000313" key="4">
    <source>
        <dbReference type="EMBL" id="KNC50575.1"/>
    </source>
</evidence>
<dbReference type="SUPFAM" id="SSF101478">
    <property type="entry name" value="ADP-ribosylglycohydrolase"/>
    <property type="match status" value="1"/>
</dbReference>
<feature type="domain" description="CAP-Gly" evidence="3">
    <location>
        <begin position="259"/>
        <end position="301"/>
    </location>
</feature>
<protein>
    <submittedName>
        <fullName evidence="4">ADP-ribosylglycohydrolase superfamily protein</fullName>
    </submittedName>
</protein>
<dbReference type="InterPro" id="IPR000938">
    <property type="entry name" value="CAP-Gly_domain"/>
</dbReference>
<comment type="cofactor">
    <cofactor evidence="1">
        <name>Mg(2+)</name>
        <dbReference type="ChEBI" id="CHEBI:18420"/>
    </cofactor>
    <text evidence="1">Binds 2 magnesium ions per subunit.</text>
</comment>
<dbReference type="Gene3D" id="1.10.4080.10">
    <property type="entry name" value="ADP-ribosylation/Crystallin J1"/>
    <property type="match status" value="1"/>
</dbReference>
<keyword evidence="5" id="KW-1185">Reference proteome</keyword>
<feature type="compositionally biased region" description="Low complexity" evidence="2">
    <location>
        <begin position="174"/>
        <end position="184"/>
    </location>
</feature>
<dbReference type="RefSeq" id="XP_013762465.1">
    <property type="nucleotide sequence ID" value="XM_013907011.1"/>
</dbReference>
<sequence length="841" mass="89789">MRQGRSRRLDATVAEDRELLEELAEEFHPGMRVKAVHFEDYEGVVRFIGNTLLGPGPWIGIELDEPVGRSNGSIAGVFYFDCPEHHGAFVPPDCVEPIDDVVDPLEPPRAWDVTEHHYLTAARDRAGDAAHLAMSSPLAKFQAAQAAAGFDADSDYSGASHHYFESLPPKLRTAPAAGLASPSGARRRGGSGRTATHIMTRRAGDSGPEVGGTPPHLRALDALRSTVPYYEAFAPVHKDPEVGQRVRVKGHLGVVKFVGGTLFEFGSWVGVELDEPLGRNSGSVNGTFYFKCKPSHGIFVRPHKVEWVPWEFAPLPHSGSPRKRRVRKTGAALFQTSSRDPSELSGDDEEGEASGASGDGLTGTSAAPEQPPAFRSPSQGPPQALSASGLPVPGMQFEEVDGVLRFPSLLEGEGGAPGTPAGEDKSFFGAGGDVGGAHAILAGPHQVEFEFGCSDMKFYQLDSKIQGLFHGFFVGSAIGLLCEDRAADDLATFASTGGLDSYGPTIASHDAHRAQWYSSIEAGGVWGVDGDAALVLLDALVTAKGHVDHKVFAEKLAGWIDEGIVATGQAGPIGVEETLVEIVCTPEFTTHPLAAAKNVYFKNGKSFADNGAVARSPLLAISDFWDLDRVAANATIMAQVTHSDPRCVASCIAVNVAIALLLQKGARSHTAKGLVFVLKKAFKYAKAVGVPDEGALKAAIMTATPASLRLDDPKTCRHTYKALGAAFYALRTGTDFKSTLLEIAMCGGDADANCAVAGAVLGVKLGMWAVPVDWPPRSLPFTARSWPPVFGQFQPATEPENMPQSWLDLRGPDYRYARSLFDEHLTNLKLTIETYSTKRDY</sequence>
<dbReference type="InterPro" id="IPR036705">
    <property type="entry name" value="Ribosyl_crysJ1_sf"/>
</dbReference>
<dbReference type="GO" id="GO:0046872">
    <property type="term" value="F:metal ion binding"/>
    <property type="evidence" value="ECO:0007669"/>
    <property type="project" value="UniProtKB-KW"/>
</dbReference>
<dbReference type="GeneID" id="25560527"/>
<proteinExistence type="predicted"/>
<dbReference type="PROSITE" id="PS50245">
    <property type="entry name" value="CAP_GLY_2"/>
    <property type="match status" value="2"/>
</dbReference>